<dbReference type="AlphaFoldDB" id="A0A919F438"/>
<evidence type="ECO:0000313" key="2">
    <source>
        <dbReference type="Proteomes" id="UP000619355"/>
    </source>
</evidence>
<protein>
    <submittedName>
        <fullName evidence="1">Uncharacterized protein</fullName>
    </submittedName>
</protein>
<proteinExistence type="predicted"/>
<dbReference type="EMBL" id="BNBF01000041">
    <property type="protein sequence ID" value="GHG76491.1"/>
    <property type="molecule type" value="Genomic_DNA"/>
</dbReference>
<dbReference type="Proteomes" id="UP000619355">
    <property type="component" value="Unassembled WGS sequence"/>
</dbReference>
<organism evidence="1 2">
    <name type="scientific">Streptomyces capoamus</name>
    <dbReference type="NCBI Taxonomy" id="68183"/>
    <lineage>
        <taxon>Bacteria</taxon>
        <taxon>Bacillati</taxon>
        <taxon>Actinomycetota</taxon>
        <taxon>Actinomycetes</taxon>
        <taxon>Kitasatosporales</taxon>
        <taxon>Streptomycetaceae</taxon>
        <taxon>Streptomyces</taxon>
    </lineage>
</organism>
<keyword evidence="2" id="KW-1185">Reference proteome</keyword>
<accession>A0A919F438</accession>
<evidence type="ECO:0000313" key="1">
    <source>
        <dbReference type="EMBL" id="GHG76491.1"/>
    </source>
</evidence>
<sequence length="74" mass="8036">MQARVHGGISPQDPLTGEDAVGALRCLPRRMADPTPVTDIPATDLSTYTLEDDGLPRKLTSHGVRWRGHTYVAP</sequence>
<reference evidence="2" key="1">
    <citation type="journal article" date="2019" name="Int. J. Syst. Evol. Microbiol.">
        <title>The Global Catalogue of Microorganisms (GCM) 10K type strain sequencing project: providing services to taxonomists for standard genome sequencing and annotation.</title>
        <authorList>
            <consortium name="The Broad Institute Genomics Platform"/>
            <consortium name="The Broad Institute Genome Sequencing Center for Infectious Disease"/>
            <person name="Wu L."/>
            <person name="Ma J."/>
        </authorList>
    </citation>
    <scope>NUCLEOTIDE SEQUENCE [LARGE SCALE GENOMIC DNA]</scope>
    <source>
        <strain evidence="2">JCM 4253</strain>
    </source>
</reference>
<gene>
    <name evidence="1" type="ORF">GCM10018980_74470</name>
</gene>
<comment type="caution">
    <text evidence="1">The sequence shown here is derived from an EMBL/GenBank/DDBJ whole genome shotgun (WGS) entry which is preliminary data.</text>
</comment>
<name>A0A919F438_9ACTN</name>